<protein>
    <submittedName>
        <fullName evidence="3">Uncharacterized protein</fullName>
    </submittedName>
</protein>
<evidence type="ECO:0000256" key="1">
    <source>
        <dbReference type="SAM" id="Coils"/>
    </source>
</evidence>
<dbReference type="OrthoDB" id="10050612at2759"/>
<gene>
    <name evidence="3" type="primary">U184</name>
</gene>
<dbReference type="InterPro" id="IPR005374">
    <property type="entry name" value="BBLN_eukaryota"/>
</dbReference>
<dbReference type="EMBL" id="GALX01005481">
    <property type="protein sequence ID" value="JAB62985.1"/>
    <property type="molecule type" value="Transcribed_RNA"/>
</dbReference>
<feature type="non-terminal residue" evidence="3">
    <location>
        <position position="1"/>
    </location>
</feature>
<sequence>FNYFKDMGEQSIPPNENGFAEEQQINGDVEMNSEEEDSDTFEEDMTPEEFEQLDSQLDALNSALDDIEQKNDNIHAQLLQLLHANREIRQQLQESNLTPKPNVNVPKE</sequence>
<feature type="region of interest" description="Disordered" evidence="2">
    <location>
        <begin position="1"/>
        <end position="45"/>
    </location>
</feature>
<accession>V5FZ70</accession>
<dbReference type="AlphaFoldDB" id="V5FZ70"/>
<dbReference type="PANTHER" id="PTHR34344:SF1">
    <property type="entry name" value="BUBLIN COILED-COIL PROTEIN"/>
    <property type="match status" value="1"/>
</dbReference>
<keyword evidence="1" id="KW-0175">Coiled coil</keyword>
<feature type="coiled-coil region" evidence="1">
    <location>
        <begin position="50"/>
        <end position="77"/>
    </location>
</feature>
<evidence type="ECO:0000256" key="2">
    <source>
        <dbReference type="SAM" id="MobiDB-lite"/>
    </source>
</evidence>
<reference evidence="3" key="1">
    <citation type="submission" date="2013-07" db="EMBL/GenBank/DDBJ databases">
        <title>Midgut Transcriptome Profiling of Anoplphora glabripennis, a Lignocellulose Degrading, Wood-Boring Cerambycid.</title>
        <authorList>
            <person name="Scully E.D."/>
            <person name="Hoover K."/>
            <person name="Carlson J.E."/>
            <person name="Tien M."/>
            <person name="Geib S.M."/>
        </authorList>
    </citation>
    <scope>NUCLEOTIDE SEQUENCE</scope>
</reference>
<dbReference type="Pfam" id="PF03670">
    <property type="entry name" value="UPF0184"/>
    <property type="match status" value="1"/>
</dbReference>
<dbReference type="PANTHER" id="PTHR34344">
    <property type="entry name" value="UPF0184 PROTEIN C9ORF16"/>
    <property type="match status" value="1"/>
</dbReference>
<feature type="compositionally biased region" description="Acidic residues" evidence="2">
    <location>
        <begin position="31"/>
        <end position="45"/>
    </location>
</feature>
<evidence type="ECO:0000313" key="3">
    <source>
        <dbReference type="EMBL" id="JAB62985.1"/>
    </source>
</evidence>
<name>V5FZ70_ANOGL</name>
<organism evidence="3">
    <name type="scientific">Anoplophora glabripennis</name>
    <name type="common">Asian longhorn beetle</name>
    <name type="synonym">Anoplophora nobilis</name>
    <dbReference type="NCBI Taxonomy" id="217634"/>
    <lineage>
        <taxon>Eukaryota</taxon>
        <taxon>Metazoa</taxon>
        <taxon>Ecdysozoa</taxon>
        <taxon>Arthropoda</taxon>
        <taxon>Hexapoda</taxon>
        <taxon>Insecta</taxon>
        <taxon>Pterygota</taxon>
        <taxon>Neoptera</taxon>
        <taxon>Endopterygota</taxon>
        <taxon>Coleoptera</taxon>
        <taxon>Polyphaga</taxon>
        <taxon>Cucujiformia</taxon>
        <taxon>Chrysomeloidea</taxon>
        <taxon>Cerambycidae</taxon>
        <taxon>Lamiinae</taxon>
        <taxon>Lamiini</taxon>
        <taxon>Anoplophora</taxon>
    </lineage>
</organism>
<proteinExistence type="predicted"/>